<evidence type="ECO:0000313" key="2">
    <source>
        <dbReference type="Proteomes" id="UP001295684"/>
    </source>
</evidence>
<dbReference type="AlphaFoldDB" id="A0AAD2D2G0"/>
<keyword evidence="2" id="KW-1185">Reference proteome</keyword>
<sequence length="286" mass="32827">MSIYSGFATRNQEEFYNKLVQKLISMMSDKIIADLKGKSLPDEHSWSKSITKIHKTLAYMEQAKYLEPKFSYCFDDLTALLLRSGNISDSTRMSRISAVDRIQTKMKNFKSLPISPKGLKHKIRNKNGNNKAVLKFLATSEIASSPNIETSSITAEENRNVTSTKRGKMPVLVPEIKNIKKSRKKHNNSQIPNHIGLEEIKREKLSSTRYWRSKPTTSFSKKHSANDQYYYVSKKFRIDKGYQKSTSGNSLLRKTSITLRDSNLGKVKFGGRIKPIKLQHHIRPKR</sequence>
<dbReference type="EMBL" id="CAMPGE010019208">
    <property type="protein sequence ID" value="CAI2377557.1"/>
    <property type="molecule type" value="Genomic_DNA"/>
</dbReference>
<accession>A0AAD2D2G0</accession>
<organism evidence="1 2">
    <name type="scientific">Euplotes crassus</name>
    <dbReference type="NCBI Taxonomy" id="5936"/>
    <lineage>
        <taxon>Eukaryota</taxon>
        <taxon>Sar</taxon>
        <taxon>Alveolata</taxon>
        <taxon>Ciliophora</taxon>
        <taxon>Intramacronucleata</taxon>
        <taxon>Spirotrichea</taxon>
        <taxon>Hypotrichia</taxon>
        <taxon>Euplotida</taxon>
        <taxon>Euplotidae</taxon>
        <taxon>Moneuplotes</taxon>
    </lineage>
</organism>
<proteinExistence type="predicted"/>
<reference evidence="1" key="1">
    <citation type="submission" date="2023-07" db="EMBL/GenBank/DDBJ databases">
        <authorList>
            <consortium name="AG Swart"/>
            <person name="Singh M."/>
            <person name="Singh A."/>
            <person name="Seah K."/>
            <person name="Emmerich C."/>
        </authorList>
    </citation>
    <scope>NUCLEOTIDE SEQUENCE</scope>
    <source>
        <strain evidence="1">DP1</strain>
    </source>
</reference>
<evidence type="ECO:0000313" key="1">
    <source>
        <dbReference type="EMBL" id="CAI2377557.1"/>
    </source>
</evidence>
<dbReference type="Proteomes" id="UP001295684">
    <property type="component" value="Unassembled WGS sequence"/>
</dbReference>
<gene>
    <name evidence="1" type="ORF">ECRASSUSDP1_LOCUS18945</name>
</gene>
<comment type="caution">
    <text evidence="1">The sequence shown here is derived from an EMBL/GenBank/DDBJ whole genome shotgun (WGS) entry which is preliminary data.</text>
</comment>
<protein>
    <submittedName>
        <fullName evidence="1">Uncharacterized protein</fullName>
    </submittedName>
</protein>
<name>A0AAD2D2G0_EUPCR</name>